<name>A0ABT2HYT8_9MICO</name>
<evidence type="ECO:0000313" key="2">
    <source>
        <dbReference type="EMBL" id="MCT2043480.1"/>
    </source>
</evidence>
<sequence length="212" mass="22239">MITGLGMVLFAVVAGSVGERSPESAQFTTYQVSGTHYSFASEVGIYVAYQTQHPSCTTTNQDGQHVPTSMTRSGKIVLDGQSWYMVGTIEPGKDNLVLNVSCPDTFFAVGDPADVLAGPDLTNVPGLVLGFGVIALGVLALHVGSSSGPSTAVAVEGRQHKRTSSSTNSHATATFAPAVAHAHVTRSCWPRECRGRGRPDVPRHHGPARRGV</sequence>
<organism evidence="2 3">
    <name type="scientific">Pseudoclavibacter albus</name>
    <dbReference type="NCBI Taxonomy" id="272241"/>
    <lineage>
        <taxon>Bacteria</taxon>
        <taxon>Bacillati</taxon>
        <taxon>Actinomycetota</taxon>
        <taxon>Actinomycetes</taxon>
        <taxon>Micrococcales</taxon>
        <taxon>Microbacteriaceae</taxon>
        <taxon>Pseudoclavibacter</taxon>
    </lineage>
</organism>
<feature type="region of interest" description="Disordered" evidence="1">
    <location>
        <begin position="191"/>
        <end position="212"/>
    </location>
</feature>
<protein>
    <recommendedName>
        <fullName evidence="4">DUF3592 domain-containing protein</fullName>
    </recommendedName>
</protein>
<keyword evidence="3" id="KW-1185">Reference proteome</keyword>
<dbReference type="Proteomes" id="UP001525379">
    <property type="component" value="Unassembled WGS sequence"/>
</dbReference>
<feature type="region of interest" description="Disordered" evidence="1">
    <location>
        <begin position="149"/>
        <end position="170"/>
    </location>
</feature>
<dbReference type="EMBL" id="JALXSQ010000047">
    <property type="protein sequence ID" value="MCT2043480.1"/>
    <property type="molecule type" value="Genomic_DNA"/>
</dbReference>
<gene>
    <name evidence="2" type="ORF">M3D15_09105</name>
</gene>
<reference evidence="2 3" key="1">
    <citation type="submission" date="2022-04" db="EMBL/GenBank/DDBJ databases">
        <title>Human microbiome associated bacterial genomes.</title>
        <authorList>
            <person name="Sandstrom S."/>
            <person name="Salamzade R."/>
            <person name="Kalan L.R."/>
        </authorList>
    </citation>
    <scope>NUCLEOTIDE SEQUENCE [LARGE SCALE GENOMIC DNA]</scope>
    <source>
        <strain evidence="3">p3-SID1799</strain>
    </source>
</reference>
<accession>A0ABT2HYT8</accession>
<feature type="compositionally biased region" description="Basic and acidic residues" evidence="1">
    <location>
        <begin position="191"/>
        <end position="203"/>
    </location>
</feature>
<dbReference type="RefSeq" id="WP_260104625.1">
    <property type="nucleotide sequence ID" value="NZ_JALXSQ010000047.1"/>
</dbReference>
<evidence type="ECO:0008006" key="4">
    <source>
        <dbReference type="Google" id="ProtNLM"/>
    </source>
</evidence>
<evidence type="ECO:0000313" key="3">
    <source>
        <dbReference type="Proteomes" id="UP001525379"/>
    </source>
</evidence>
<evidence type="ECO:0000256" key="1">
    <source>
        <dbReference type="SAM" id="MobiDB-lite"/>
    </source>
</evidence>
<comment type="caution">
    <text evidence="2">The sequence shown here is derived from an EMBL/GenBank/DDBJ whole genome shotgun (WGS) entry which is preliminary data.</text>
</comment>
<proteinExistence type="predicted"/>